<feature type="transmembrane region" description="Helical" evidence="6">
    <location>
        <begin position="62"/>
        <end position="80"/>
    </location>
</feature>
<dbReference type="PIRSF" id="PIRSF018968">
    <property type="entry name" value="ABC_permease_BceB"/>
    <property type="match status" value="1"/>
</dbReference>
<dbReference type="GO" id="GO:0005886">
    <property type="term" value="C:plasma membrane"/>
    <property type="evidence" value="ECO:0007669"/>
    <property type="project" value="UniProtKB-SubCell"/>
</dbReference>
<dbReference type="Pfam" id="PF02687">
    <property type="entry name" value="FtsX"/>
    <property type="match status" value="1"/>
</dbReference>
<accession>A0AAW5E5S1</accession>
<evidence type="ECO:0000256" key="3">
    <source>
        <dbReference type="ARBA" id="ARBA00022692"/>
    </source>
</evidence>
<keyword evidence="6" id="KW-0813">Transport</keyword>
<dbReference type="Proteomes" id="UP001431131">
    <property type="component" value="Unassembled WGS sequence"/>
</dbReference>
<feature type="transmembrane region" description="Helical" evidence="6">
    <location>
        <begin position="100"/>
        <end position="131"/>
    </location>
</feature>
<comment type="subcellular location">
    <subcellularLocation>
        <location evidence="1 6">Cell membrane</location>
        <topology evidence="1 6">Multi-pass membrane protein</topology>
    </subcellularLocation>
</comment>
<feature type="transmembrane region" description="Helical" evidence="6">
    <location>
        <begin position="195"/>
        <end position="214"/>
    </location>
</feature>
<evidence type="ECO:0000259" key="7">
    <source>
        <dbReference type="Pfam" id="PF02687"/>
    </source>
</evidence>
<evidence type="ECO:0000256" key="4">
    <source>
        <dbReference type="ARBA" id="ARBA00022989"/>
    </source>
</evidence>
<dbReference type="InterPro" id="IPR003838">
    <property type="entry name" value="ABC3_permease_C"/>
</dbReference>
<feature type="transmembrane region" description="Helical" evidence="6">
    <location>
        <begin position="572"/>
        <end position="594"/>
    </location>
</feature>
<keyword evidence="9" id="KW-1185">Reference proteome</keyword>
<reference evidence="8" key="1">
    <citation type="submission" date="2022-02" db="EMBL/GenBank/DDBJ databases">
        <title>Fredinandcohnia quinoae sp. nov. isolated from Chenopodium quinoa seeds.</title>
        <authorList>
            <person name="Saati-Santamaria Z."/>
            <person name="Flores-Felix J.D."/>
            <person name="Igual J.M."/>
            <person name="Velazquez E."/>
            <person name="Garcia-Fraile P."/>
            <person name="Martinez-Molina E."/>
        </authorList>
    </citation>
    <scope>NUCLEOTIDE SEQUENCE</scope>
    <source>
        <strain evidence="8">SECRCQ15</strain>
    </source>
</reference>
<feature type="transmembrane region" description="Helical" evidence="6">
    <location>
        <begin position="226"/>
        <end position="252"/>
    </location>
</feature>
<feature type="transmembrane region" description="Helical" evidence="6">
    <location>
        <begin position="20"/>
        <end position="42"/>
    </location>
</feature>
<feature type="transmembrane region" description="Helical" evidence="6">
    <location>
        <begin position="151"/>
        <end position="174"/>
    </location>
</feature>
<organism evidence="8 9">
    <name type="scientific">Fredinandcohnia quinoae</name>
    <dbReference type="NCBI Taxonomy" id="2918902"/>
    <lineage>
        <taxon>Bacteria</taxon>
        <taxon>Bacillati</taxon>
        <taxon>Bacillota</taxon>
        <taxon>Bacilli</taxon>
        <taxon>Bacillales</taxon>
        <taxon>Bacillaceae</taxon>
        <taxon>Fredinandcohnia</taxon>
    </lineage>
</organism>
<evidence type="ECO:0000256" key="5">
    <source>
        <dbReference type="ARBA" id="ARBA00023136"/>
    </source>
</evidence>
<evidence type="ECO:0000313" key="8">
    <source>
        <dbReference type="EMBL" id="MCH1625237.1"/>
    </source>
</evidence>
<gene>
    <name evidence="8" type="ORF">MJG50_07850</name>
</gene>
<dbReference type="PANTHER" id="PTHR46795">
    <property type="entry name" value="ABC TRANSPORTER PERMEASE-RELATED-RELATED"/>
    <property type="match status" value="1"/>
</dbReference>
<protein>
    <submittedName>
        <fullName evidence="8">FtsX-like permease family protein</fullName>
    </submittedName>
</protein>
<dbReference type="EMBL" id="JAKTTI010000009">
    <property type="protein sequence ID" value="MCH1625237.1"/>
    <property type="molecule type" value="Genomic_DNA"/>
</dbReference>
<keyword evidence="2 6" id="KW-1003">Cell membrane</keyword>
<comment type="caution">
    <text evidence="8">The sequence shown here is derived from an EMBL/GenBank/DDBJ whole genome shotgun (WGS) entry which is preliminary data.</text>
</comment>
<comment type="similarity">
    <text evidence="6">Belongs to the ABC-4 integral membrane protein family.</text>
</comment>
<dbReference type="InterPro" id="IPR052536">
    <property type="entry name" value="ABC-4_Integral_Memb_Prot"/>
</dbReference>
<dbReference type="PANTHER" id="PTHR46795:SF2">
    <property type="entry name" value="ABC TRANSPORTER, PERMEASE PROTEIN"/>
    <property type="match status" value="1"/>
</dbReference>
<feature type="transmembrane region" description="Helical" evidence="6">
    <location>
        <begin position="281"/>
        <end position="302"/>
    </location>
</feature>
<feature type="transmembrane region" description="Helical" evidence="6">
    <location>
        <begin position="600"/>
        <end position="624"/>
    </location>
</feature>
<name>A0AAW5E5S1_9BACI</name>
<keyword evidence="3 6" id="KW-0812">Transmembrane</keyword>
<sequence length="637" mass="72306">MTFPQFVYRNVVRNKRTYAAYFLSSAFSVLIFFVYALFIFHPDIENGVTAAMAIQLMSAAEVIMYVFAFFFVLYSVSTFLKSRKREFGILMMHGMTKNQLNVMVFLENMLIGIGAIIVGIGFGLITGKLFLMIGSNMIGIDPLPFYFSKKAFLLTTCAFLFLFFCISLFTAALVRVNKLIDLFKSGEKPKKEPKVSILLSLFSAVLLVSGYYLAATSTMQNLMFRMLPVIAMTIVGTYFFYTQLSVFIMKLLQKNRYLFWNKTNLITISNLAYRLKDNARMFFMVTIVSTVAFCAVGTLASMNVMNKQFDTDYPAEVSYMALDEEPAHQQNLQQIEQELKDRKIEYTSNQVQIKIAEVASTTLDVPYPPEQLAILSFSNYEKIVKAAGFDLKEKPLVGNESLSMKTSSLEMYRQVGYTLKQDGLELTPRASTENIVFPFQLILDEGLVVSDEFFEKLVTVKTSTFTGFYTDNLKDTSGLGENLVEEGLSYPTKESPHYIMAVSGTLYDSAMSMYKMMLFVALLVGAVFFIAAGSFLYFRLYADLEYDTRQYLTITKVGLTDQELNKIVTQQLALLFFVPIVVAFVHSAFAFMALQSFFPISIAIEVIVVLAGFLVAQLIYFFLIRYRYLRNLKRALV</sequence>
<proteinExistence type="inferred from homology"/>
<feature type="domain" description="ABC3 transporter permease C-terminal" evidence="7">
    <location>
        <begin position="62"/>
        <end position="172"/>
    </location>
</feature>
<dbReference type="AlphaFoldDB" id="A0AAW5E5S1"/>
<keyword evidence="4 6" id="KW-1133">Transmembrane helix</keyword>
<evidence type="ECO:0000256" key="2">
    <source>
        <dbReference type="ARBA" id="ARBA00022475"/>
    </source>
</evidence>
<evidence type="ECO:0000256" key="1">
    <source>
        <dbReference type="ARBA" id="ARBA00004651"/>
    </source>
</evidence>
<keyword evidence="5 6" id="KW-0472">Membrane</keyword>
<dbReference type="RefSeq" id="WP_240254374.1">
    <property type="nucleotide sequence ID" value="NZ_JAKTTI010000009.1"/>
</dbReference>
<evidence type="ECO:0000256" key="6">
    <source>
        <dbReference type="PIRNR" id="PIRNR018968"/>
    </source>
</evidence>
<dbReference type="InterPro" id="IPR027022">
    <property type="entry name" value="ABC_permease_BceB-typ"/>
</dbReference>
<feature type="transmembrane region" description="Helical" evidence="6">
    <location>
        <begin position="516"/>
        <end position="538"/>
    </location>
</feature>
<dbReference type="GO" id="GO:0055085">
    <property type="term" value="P:transmembrane transport"/>
    <property type="evidence" value="ECO:0007669"/>
    <property type="project" value="UniProtKB-UniRule"/>
</dbReference>
<evidence type="ECO:0000313" key="9">
    <source>
        <dbReference type="Proteomes" id="UP001431131"/>
    </source>
</evidence>